<dbReference type="Gene3D" id="2.60.40.3620">
    <property type="match status" value="2"/>
</dbReference>
<evidence type="ECO:0000259" key="2">
    <source>
        <dbReference type="Pfam" id="PF14292"/>
    </source>
</evidence>
<keyword evidence="1" id="KW-0732">Signal</keyword>
<evidence type="ECO:0000313" key="3">
    <source>
        <dbReference type="EMBL" id="PUZ29072.1"/>
    </source>
</evidence>
<dbReference type="EMBL" id="QCYK01000001">
    <property type="protein sequence ID" value="PUZ29072.1"/>
    <property type="molecule type" value="Genomic_DNA"/>
</dbReference>
<feature type="chain" id="PRO_5015457427" description="SusE outer membrane protein domain-containing protein" evidence="1">
    <location>
        <begin position="19"/>
        <end position="354"/>
    </location>
</feature>
<feature type="domain" description="SusE outer membrane protein" evidence="2">
    <location>
        <begin position="32"/>
        <end position="128"/>
    </location>
</feature>
<protein>
    <recommendedName>
        <fullName evidence="2">SusE outer membrane protein domain-containing protein</fullName>
    </recommendedName>
</protein>
<reference evidence="3 4" key="1">
    <citation type="submission" date="2018-04" db="EMBL/GenBank/DDBJ databases">
        <title>Chitinophaga fuyangensis sp. nov., isolated from soil in a chemical factory.</title>
        <authorList>
            <person name="Chen K."/>
        </authorList>
    </citation>
    <scope>NUCLEOTIDE SEQUENCE [LARGE SCALE GENOMIC DNA]</scope>
    <source>
        <strain evidence="3 4">LY-1</strain>
    </source>
</reference>
<sequence length="354" mass="37790">MLTIFNKRMILALSVAVAVMTGCKKDAGQVATPSGKPSLTFSNTNKLVMQESYQDSVIEQISWAPVNFGYKGVVTYTLQFDKKGNGFASPYNVTVTGTSTTMTVAALNDVAAALGLTFGQDNDMVARMRAKVGTTNYLADAASISDSVSLVINPYRVIPKYPLVYVPGDYSDAYGLPTWDPGTAPSLAKRTGDAYYQGFLVFRAGSQFKINVARNWDDKNYGGTSSTLSTSGPNLTLADAGLYYINANMDALTWTHVAVTSFSLYGAATGNADKDLTATNAVKSLWSATVTLGAGTLDFRVNHDAKWTYGDTDGDALLDPAATGNAINIAEAGTYKITLDLSLPGNYIYTIEKQ</sequence>
<accession>A0A2T7BN23</accession>
<dbReference type="Pfam" id="PF14292">
    <property type="entry name" value="SusE"/>
    <property type="match status" value="1"/>
</dbReference>
<feature type="signal peptide" evidence="1">
    <location>
        <begin position="1"/>
        <end position="18"/>
    </location>
</feature>
<dbReference type="InterPro" id="IPR025970">
    <property type="entry name" value="SusE"/>
</dbReference>
<comment type="caution">
    <text evidence="3">The sequence shown here is derived from an EMBL/GenBank/DDBJ whole genome shotgun (WGS) entry which is preliminary data.</text>
</comment>
<evidence type="ECO:0000313" key="4">
    <source>
        <dbReference type="Proteomes" id="UP000244450"/>
    </source>
</evidence>
<organism evidence="3 4">
    <name type="scientific">Chitinophaga parva</name>
    <dbReference type="NCBI Taxonomy" id="2169414"/>
    <lineage>
        <taxon>Bacteria</taxon>
        <taxon>Pseudomonadati</taxon>
        <taxon>Bacteroidota</taxon>
        <taxon>Chitinophagia</taxon>
        <taxon>Chitinophagales</taxon>
        <taxon>Chitinophagaceae</taxon>
        <taxon>Chitinophaga</taxon>
    </lineage>
</organism>
<gene>
    <name evidence="3" type="ORF">DCC81_06280</name>
</gene>
<name>A0A2T7BN23_9BACT</name>
<dbReference type="CDD" id="cd12967">
    <property type="entry name" value="CBM_SusE-F_like_u1"/>
    <property type="match status" value="1"/>
</dbReference>
<proteinExistence type="predicted"/>
<dbReference type="Proteomes" id="UP000244450">
    <property type="component" value="Unassembled WGS sequence"/>
</dbReference>
<dbReference type="RefSeq" id="WP_108685711.1">
    <property type="nucleotide sequence ID" value="NZ_QCYK01000001.1"/>
</dbReference>
<evidence type="ECO:0000256" key="1">
    <source>
        <dbReference type="SAM" id="SignalP"/>
    </source>
</evidence>
<dbReference type="AlphaFoldDB" id="A0A2T7BN23"/>
<dbReference type="OrthoDB" id="975117at2"/>
<keyword evidence="4" id="KW-1185">Reference proteome</keyword>
<dbReference type="PROSITE" id="PS51257">
    <property type="entry name" value="PROKAR_LIPOPROTEIN"/>
    <property type="match status" value="1"/>
</dbReference>